<sequence length="271" mass="31024">MKSIKADCHIHTCVSPDSKTSLKEICESACRHGLDSIVITNHFEYYTGKENKKINMGICFIENSLKEINECKVEFGAKLEILFGMEMGQVHYWPEDVKNIIKSYAFDYLIGSIHKIEDIDLKYGDYSNENIEKQNLDYLSLLYDMATKGEYDCIGHFDLVKRYAASRNVKINLMERYKKEIEDILKAVIERGKGIEINTSGLRQLSGEFMPSIEIIKLYKELGGRIITVGSDAHTKEDVGAGIDESIGLLRKIGFKQIAIYRGRKPYFYDI</sequence>
<keyword evidence="11" id="KW-1185">Reference proteome</keyword>
<proteinExistence type="inferred from homology"/>
<comment type="catalytic activity">
    <reaction evidence="7 8">
        <text>L-histidinol phosphate + H2O = L-histidinol + phosphate</text>
        <dbReference type="Rhea" id="RHEA:14465"/>
        <dbReference type="ChEBI" id="CHEBI:15377"/>
        <dbReference type="ChEBI" id="CHEBI:43474"/>
        <dbReference type="ChEBI" id="CHEBI:57699"/>
        <dbReference type="ChEBI" id="CHEBI:57980"/>
        <dbReference type="EC" id="3.1.3.15"/>
    </reaction>
</comment>
<dbReference type="GO" id="GO:0000105">
    <property type="term" value="P:L-histidine biosynthetic process"/>
    <property type="evidence" value="ECO:0007669"/>
    <property type="project" value="UniProtKB-UniRule"/>
</dbReference>
<dbReference type="RefSeq" id="WP_066626076.1">
    <property type="nucleotide sequence ID" value="NZ_FQXL01000042.1"/>
</dbReference>
<accession>A0A162SAE9</accession>
<dbReference type="PANTHER" id="PTHR21039:SF0">
    <property type="entry name" value="HISTIDINOL-PHOSPHATASE"/>
    <property type="match status" value="1"/>
</dbReference>
<evidence type="ECO:0000256" key="2">
    <source>
        <dbReference type="ARBA" id="ARBA00009152"/>
    </source>
</evidence>
<comment type="pathway">
    <text evidence="1 8">Amino-acid biosynthesis; L-histidine biosynthesis; L-histidine from 5-phospho-alpha-D-ribose 1-diphosphate: step 8/9.</text>
</comment>
<evidence type="ECO:0000256" key="8">
    <source>
        <dbReference type="RuleBase" id="RU366003"/>
    </source>
</evidence>
<dbReference type="NCBIfam" id="TIGR01856">
    <property type="entry name" value="hisJ_fam"/>
    <property type="match status" value="1"/>
</dbReference>
<comment type="similarity">
    <text evidence="2 8">Belongs to the PHP hydrolase family. HisK subfamily.</text>
</comment>
<organism evidence="10 11">
    <name type="scientific">Clostridium magnum DSM 2767</name>
    <dbReference type="NCBI Taxonomy" id="1121326"/>
    <lineage>
        <taxon>Bacteria</taxon>
        <taxon>Bacillati</taxon>
        <taxon>Bacillota</taxon>
        <taxon>Clostridia</taxon>
        <taxon>Eubacteriales</taxon>
        <taxon>Clostridiaceae</taxon>
        <taxon>Clostridium</taxon>
    </lineage>
</organism>
<evidence type="ECO:0000256" key="1">
    <source>
        <dbReference type="ARBA" id="ARBA00004970"/>
    </source>
</evidence>
<dbReference type="Pfam" id="PF02811">
    <property type="entry name" value="PHP"/>
    <property type="match status" value="1"/>
</dbReference>
<dbReference type="SUPFAM" id="SSF89550">
    <property type="entry name" value="PHP domain-like"/>
    <property type="match status" value="1"/>
</dbReference>
<gene>
    <name evidence="10" type="primary">hisK_2</name>
    <name evidence="10" type="ORF">CLMAG_38900</name>
</gene>
<evidence type="ECO:0000256" key="3">
    <source>
        <dbReference type="ARBA" id="ARBA00013085"/>
    </source>
</evidence>
<reference evidence="10 11" key="1">
    <citation type="submission" date="2016-04" db="EMBL/GenBank/DDBJ databases">
        <title>Genome sequence of Clostridium magnum DSM 2767.</title>
        <authorList>
            <person name="Poehlein A."/>
            <person name="Uhlig R."/>
            <person name="Fischer R."/>
            <person name="Bahl H."/>
            <person name="Daniel R."/>
        </authorList>
    </citation>
    <scope>NUCLEOTIDE SEQUENCE [LARGE SCALE GENOMIC DNA]</scope>
    <source>
        <strain evidence="10 11">DSM 2767</strain>
    </source>
</reference>
<dbReference type="EMBL" id="LWAE01000004">
    <property type="protein sequence ID" value="KZL90979.1"/>
    <property type="molecule type" value="Genomic_DNA"/>
</dbReference>
<evidence type="ECO:0000313" key="11">
    <source>
        <dbReference type="Proteomes" id="UP000076603"/>
    </source>
</evidence>
<keyword evidence="5 8" id="KW-0378">Hydrolase</keyword>
<dbReference type="STRING" id="1121326.CLMAG_38900"/>
<keyword evidence="4 8" id="KW-0028">Amino-acid biosynthesis</keyword>
<dbReference type="InterPro" id="IPR004013">
    <property type="entry name" value="PHP_dom"/>
</dbReference>
<dbReference type="AlphaFoldDB" id="A0A162SAE9"/>
<keyword evidence="6 8" id="KW-0368">Histidine biosynthesis</keyword>
<dbReference type="InterPro" id="IPR010140">
    <property type="entry name" value="Histidinol_P_phosphatase_HisJ"/>
</dbReference>
<dbReference type="UniPathway" id="UPA00031">
    <property type="reaction ID" value="UER00013"/>
</dbReference>
<dbReference type="OrthoDB" id="9775255at2"/>
<protein>
    <recommendedName>
        <fullName evidence="3 8">Histidinol-phosphatase</fullName>
        <shortName evidence="8">HolPase</shortName>
        <ecNumber evidence="3 8">3.1.3.15</ecNumber>
    </recommendedName>
</protein>
<dbReference type="PANTHER" id="PTHR21039">
    <property type="entry name" value="HISTIDINOL PHOSPHATASE-RELATED"/>
    <property type="match status" value="1"/>
</dbReference>
<dbReference type="GO" id="GO:0004401">
    <property type="term" value="F:histidinol-phosphatase activity"/>
    <property type="evidence" value="ECO:0007669"/>
    <property type="project" value="UniProtKB-UniRule"/>
</dbReference>
<comment type="caution">
    <text evidence="10">The sequence shown here is derived from an EMBL/GenBank/DDBJ whole genome shotgun (WGS) entry which is preliminary data.</text>
</comment>
<dbReference type="InterPro" id="IPR016195">
    <property type="entry name" value="Pol/histidinol_Pase-like"/>
</dbReference>
<evidence type="ECO:0000256" key="6">
    <source>
        <dbReference type="ARBA" id="ARBA00023102"/>
    </source>
</evidence>
<dbReference type="GO" id="GO:0005737">
    <property type="term" value="C:cytoplasm"/>
    <property type="evidence" value="ECO:0007669"/>
    <property type="project" value="TreeGrafter"/>
</dbReference>
<evidence type="ECO:0000313" key="10">
    <source>
        <dbReference type="EMBL" id="KZL90979.1"/>
    </source>
</evidence>
<dbReference type="Gene3D" id="3.20.20.140">
    <property type="entry name" value="Metal-dependent hydrolases"/>
    <property type="match status" value="1"/>
</dbReference>
<evidence type="ECO:0000256" key="4">
    <source>
        <dbReference type="ARBA" id="ARBA00022605"/>
    </source>
</evidence>
<feature type="domain" description="Polymerase/histidinol phosphatase N-terminal" evidence="9">
    <location>
        <begin position="6"/>
        <end position="91"/>
    </location>
</feature>
<dbReference type="InterPro" id="IPR003141">
    <property type="entry name" value="Pol/His_phosphatase_N"/>
</dbReference>
<dbReference type="Proteomes" id="UP000076603">
    <property type="component" value="Unassembled WGS sequence"/>
</dbReference>
<evidence type="ECO:0000256" key="5">
    <source>
        <dbReference type="ARBA" id="ARBA00022801"/>
    </source>
</evidence>
<dbReference type="EC" id="3.1.3.15" evidence="3 8"/>
<dbReference type="PATRIC" id="fig|1121326.3.peg.3937"/>
<evidence type="ECO:0000259" key="9">
    <source>
        <dbReference type="SMART" id="SM00481"/>
    </source>
</evidence>
<name>A0A162SAE9_9CLOT</name>
<dbReference type="SMART" id="SM00481">
    <property type="entry name" value="POLIIIAc"/>
    <property type="match status" value="1"/>
</dbReference>
<evidence type="ECO:0000256" key="7">
    <source>
        <dbReference type="ARBA" id="ARBA00049158"/>
    </source>
</evidence>